<sequence>MGSSCEANGQNIDSTAGGLVWVRRRNGSWWPGLILGADELPESLVSSRRLGTPVKLLGREDASVDWYNLEKSKRIKAFRCGEYDECIEKAKNTASISCKKAVKYARREDAILHALELENSHLIKRNTPETTSQRDKTKNISDKLSGLDIISVSPQELSGKVASVDNSLEGIKQQTLNDSEDDATEGSKKRMRGLQDLGVGKEISSFKKKRTHVVHVRDILKKKNRRHQLTKVLKKTEMITIPVTCREQTGLNGSGLPNVKVWGVEYNELKGSFSDSTGDISNNIDANNCKQKEYENSSVSELLETDGSPGRLFDVPFVREQKQTTVPETSQVGARPPSGRSSLVETTSMGPDGFQEYASTSSGANINHIMDNNGTSKWQHKGKRNSRRRSKTRTMQNVLTPDDESRKVNNTVEVTGTQRLRCIRQSCSTVDPKYKPSTDTIDLYDVDIEVKSGHFPVHLPYTSLLSSFMGQPVTGHSLEVELFNDDLSLNSSECLSSSCELGGVNMDVEKVPETFRKLRKNGLLSNKKIRRLSSLTTGSKSPSESGMLKRPDSACVPLKVVFGRLNAALGITTSGDEEGPTE</sequence>
<dbReference type="AlphaFoldDB" id="A0AAP0D596"/>
<dbReference type="PANTHER" id="PTHR33697:SF1">
    <property type="entry name" value="TUDOR_PWWP_MBT SUPERFAMILY PROTEIN"/>
    <property type="match status" value="1"/>
</dbReference>
<feature type="compositionally biased region" description="Basic residues" evidence="1">
    <location>
        <begin position="378"/>
        <end position="392"/>
    </location>
</feature>
<dbReference type="CDD" id="cd05162">
    <property type="entry name" value="PWWP"/>
    <property type="match status" value="1"/>
</dbReference>
<feature type="domain" description="PWWP" evidence="2">
    <location>
        <begin position="16"/>
        <end position="78"/>
    </location>
</feature>
<feature type="compositionally biased region" description="Polar residues" evidence="1">
    <location>
        <begin position="339"/>
        <end position="348"/>
    </location>
</feature>
<dbReference type="EMBL" id="JBCNJP010000016">
    <property type="protein sequence ID" value="KAK9066107.1"/>
    <property type="molecule type" value="Genomic_DNA"/>
</dbReference>
<organism evidence="3 4">
    <name type="scientific">Deinandra increscens subsp. villosa</name>
    <dbReference type="NCBI Taxonomy" id="3103831"/>
    <lineage>
        <taxon>Eukaryota</taxon>
        <taxon>Viridiplantae</taxon>
        <taxon>Streptophyta</taxon>
        <taxon>Embryophyta</taxon>
        <taxon>Tracheophyta</taxon>
        <taxon>Spermatophyta</taxon>
        <taxon>Magnoliopsida</taxon>
        <taxon>eudicotyledons</taxon>
        <taxon>Gunneridae</taxon>
        <taxon>Pentapetalae</taxon>
        <taxon>asterids</taxon>
        <taxon>campanulids</taxon>
        <taxon>Asterales</taxon>
        <taxon>Asteraceae</taxon>
        <taxon>Asteroideae</taxon>
        <taxon>Heliantheae alliance</taxon>
        <taxon>Madieae</taxon>
        <taxon>Madiinae</taxon>
        <taxon>Deinandra</taxon>
    </lineage>
</organism>
<evidence type="ECO:0000313" key="3">
    <source>
        <dbReference type="EMBL" id="KAK9066107.1"/>
    </source>
</evidence>
<dbReference type="Gene3D" id="2.30.30.140">
    <property type="match status" value="1"/>
</dbReference>
<comment type="caution">
    <text evidence="3">The sequence shown here is derived from an EMBL/GenBank/DDBJ whole genome shotgun (WGS) entry which is preliminary data.</text>
</comment>
<dbReference type="PANTHER" id="PTHR33697">
    <property type="entry name" value="T17B22.17 PROTEIN-RELATED"/>
    <property type="match status" value="1"/>
</dbReference>
<feature type="region of interest" description="Disordered" evidence="1">
    <location>
        <begin position="367"/>
        <end position="395"/>
    </location>
</feature>
<evidence type="ECO:0000259" key="2">
    <source>
        <dbReference type="PROSITE" id="PS50812"/>
    </source>
</evidence>
<dbReference type="SUPFAM" id="SSF63748">
    <property type="entry name" value="Tudor/PWWP/MBT"/>
    <property type="match status" value="1"/>
</dbReference>
<dbReference type="Proteomes" id="UP001408789">
    <property type="component" value="Unassembled WGS sequence"/>
</dbReference>
<evidence type="ECO:0000256" key="1">
    <source>
        <dbReference type="SAM" id="MobiDB-lite"/>
    </source>
</evidence>
<dbReference type="InterPro" id="IPR000313">
    <property type="entry name" value="PWWP_dom"/>
</dbReference>
<feature type="region of interest" description="Disordered" evidence="1">
    <location>
        <begin position="324"/>
        <end position="348"/>
    </location>
</feature>
<name>A0AAP0D596_9ASTR</name>
<proteinExistence type="predicted"/>
<reference evidence="3 4" key="1">
    <citation type="submission" date="2024-04" db="EMBL/GenBank/DDBJ databases">
        <title>The reference genome of an endangered Asteraceae, Deinandra increscens subsp. villosa, native to the Central Coast of California.</title>
        <authorList>
            <person name="Guilliams M."/>
            <person name="Hasenstab-Lehman K."/>
            <person name="Meyer R."/>
            <person name="Mcevoy S."/>
        </authorList>
    </citation>
    <scope>NUCLEOTIDE SEQUENCE [LARGE SCALE GENOMIC DNA]</scope>
    <source>
        <tissue evidence="3">Leaf</tissue>
    </source>
</reference>
<accession>A0AAP0D596</accession>
<protein>
    <recommendedName>
        <fullName evidence="2">PWWP domain-containing protein</fullName>
    </recommendedName>
</protein>
<gene>
    <name evidence="3" type="ORF">SSX86_015509</name>
</gene>
<dbReference type="PROSITE" id="PS50812">
    <property type="entry name" value="PWWP"/>
    <property type="match status" value="1"/>
</dbReference>
<evidence type="ECO:0000313" key="4">
    <source>
        <dbReference type="Proteomes" id="UP001408789"/>
    </source>
</evidence>
<keyword evidence="4" id="KW-1185">Reference proteome</keyword>
<dbReference type="Pfam" id="PF00855">
    <property type="entry name" value="PWWP"/>
    <property type="match status" value="1"/>
</dbReference>
<feature type="compositionally biased region" description="Polar residues" evidence="1">
    <location>
        <begin position="367"/>
        <end position="377"/>
    </location>
</feature>
<dbReference type="InterPro" id="IPR044679">
    <property type="entry name" value="PWWP2-like"/>
</dbReference>